<keyword evidence="2" id="KW-1185">Reference proteome</keyword>
<evidence type="ECO:0000313" key="2">
    <source>
        <dbReference type="Proteomes" id="UP001595962"/>
    </source>
</evidence>
<proteinExistence type="predicted"/>
<accession>A0ABV9JHY4</accession>
<name>A0ABV9JHY4_9GAMM</name>
<protein>
    <recommendedName>
        <fullName evidence="3">STAS domain-containing protein</fullName>
    </recommendedName>
</protein>
<sequence>MTEHELADTLQLEWQQQVLICRIKGAWTQAVTTELIRQVQQQVQAFGSRPWVRVMDMQHWALATPDALAQMQHFIGWEDQHGCALRCFVGLNDVQQQLLDFKYDNTHKPLYFGHIDTATSYARQVLQQRGRSGLVGGDKGKSG</sequence>
<dbReference type="EMBL" id="JBHSGB010000004">
    <property type="protein sequence ID" value="MFC4654116.1"/>
    <property type="molecule type" value="Genomic_DNA"/>
</dbReference>
<evidence type="ECO:0000313" key="1">
    <source>
        <dbReference type="EMBL" id="MFC4654116.1"/>
    </source>
</evidence>
<evidence type="ECO:0008006" key="3">
    <source>
        <dbReference type="Google" id="ProtNLM"/>
    </source>
</evidence>
<gene>
    <name evidence="1" type="ORF">ACFO3I_03645</name>
</gene>
<dbReference type="RefSeq" id="WP_377331841.1">
    <property type="nucleotide sequence ID" value="NZ_JBHSGB010000004.1"/>
</dbReference>
<dbReference type="Proteomes" id="UP001595962">
    <property type="component" value="Unassembled WGS sequence"/>
</dbReference>
<comment type="caution">
    <text evidence="1">The sequence shown here is derived from an EMBL/GenBank/DDBJ whole genome shotgun (WGS) entry which is preliminary data.</text>
</comment>
<reference evidence="2" key="1">
    <citation type="journal article" date="2019" name="Int. J. Syst. Evol. Microbiol.">
        <title>The Global Catalogue of Microorganisms (GCM) 10K type strain sequencing project: providing services to taxonomists for standard genome sequencing and annotation.</title>
        <authorList>
            <consortium name="The Broad Institute Genomics Platform"/>
            <consortium name="The Broad Institute Genome Sequencing Center for Infectious Disease"/>
            <person name="Wu L."/>
            <person name="Ma J."/>
        </authorList>
    </citation>
    <scope>NUCLEOTIDE SEQUENCE [LARGE SCALE GENOMIC DNA]</scope>
    <source>
        <strain evidence="2">DT28</strain>
    </source>
</reference>
<organism evidence="1 2">
    <name type="scientific">Rheinheimera marina</name>
    <dbReference type="NCBI Taxonomy" id="1774958"/>
    <lineage>
        <taxon>Bacteria</taxon>
        <taxon>Pseudomonadati</taxon>
        <taxon>Pseudomonadota</taxon>
        <taxon>Gammaproteobacteria</taxon>
        <taxon>Chromatiales</taxon>
        <taxon>Chromatiaceae</taxon>
        <taxon>Rheinheimera</taxon>
    </lineage>
</organism>